<dbReference type="InterPro" id="IPR046831">
    <property type="entry name" value="Calmodulin_bind_N"/>
</dbReference>
<keyword evidence="11" id="KW-1185">Reference proteome</keyword>
<protein>
    <submittedName>
        <fullName evidence="12">Calmodulin-binding protein 60 A-like</fullName>
    </submittedName>
</protein>
<accession>A0A6P6X487</accession>
<comment type="similarity">
    <text evidence="2">Belongs to the plant ACBP60 protein family.</text>
</comment>
<feature type="domain" description="Calmodulin binding protein-like N-terminal" evidence="8">
    <location>
        <begin position="105"/>
        <end position="246"/>
    </location>
</feature>
<dbReference type="Pfam" id="PF20451">
    <property type="entry name" value="Calmod_bind_M"/>
    <property type="match status" value="1"/>
</dbReference>
<gene>
    <name evidence="12" type="primary">LOC113739445</name>
</gene>
<name>A0A6P6X487_COFAR</name>
<dbReference type="PANTHER" id="PTHR31713:SF14">
    <property type="entry name" value="CALMODULIN-BINDING PROTEIN 60 A"/>
    <property type="match status" value="1"/>
</dbReference>
<sequence>MSDIPEVQEYTNLCFAGSQQQTNALLDDPNLASAIKKMVEGQLAVMLFPTVKRIVDSFLGSLEPMMENLVRKTVKQEIELAQERFFTREKWKPHDDPHTSQVRCLELQFLDRISIPVYTGKQIKGERGDSIKLALVDSDGNLVNSGPEASARVEILVVQEGACHGDNSYNCGDSEGVISEKKGRKPLLSRNYFKMKEGIVDLENVKFKNKSKWTKSCEVNLVARVVENLNGTKVKDAKTESFRVMDCRSTLYKKHDPPMLSDKVWRLQMIGKGGRLHKRLLEAKIYSVKEFLISLNLDPRSLQQRLNVGAEKFKVIVDHARRCEIGGKLYVYHTSGHERKFPVVFDVVGHLRGLVREQLFVPVHDLAEDEKVEAHKMVVSAFEHWEDVQSIDNEASLADIPSQFSGGVNTSISSRIESPSGSNFGICDTISGNCRALSRTSSRHTSPIYSIGGTSFFDGVAGLFQMDNMDSACADSDSEYQQLLLWNHDDFLEFGNPNVESRADQSTADIGCHRNDAQVLSPSRAQLRWRMLRWRMAIVSVRKRNMAPEDTHSQKKQRHS</sequence>
<evidence type="ECO:0000256" key="2">
    <source>
        <dbReference type="ARBA" id="ARBA00007214"/>
    </source>
</evidence>
<proteinExistence type="inferred from homology"/>
<keyword evidence="3" id="KW-0805">Transcription regulation</keyword>
<evidence type="ECO:0000313" key="12">
    <source>
        <dbReference type="RefSeq" id="XP_027122460.1"/>
    </source>
</evidence>
<dbReference type="Proteomes" id="UP001652660">
    <property type="component" value="Chromosome 4c"/>
</dbReference>
<keyword evidence="4" id="KW-0238">DNA-binding</keyword>
<keyword evidence="5" id="KW-0010">Activator</keyword>
<dbReference type="GO" id="GO:0005516">
    <property type="term" value="F:calmodulin binding"/>
    <property type="evidence" value="ECO:0007669"/>
    <property type="project" value="InterPro"/>
</dbReference>
<evidence type="ECO:0000256" key="6">
    <source>
        <dbReference type="ARBA" id="ARBA00023163"/>
    </source>
</evidence>
<organism evidence="11 12">
    <name type="scientific">Coffea arabica</name>
    <name type="common">Arabian coffee</name>
    <dbReference type="NCBI Taxonomy" id="13443"/>
    <lineage>
        <taxon>Eukaryota</taxon>
        <taxon>Viridiplantae</taxon>
        <taxon>Streptophyta</taxon>
        <taxon>Embryophyta</taxon>
        <taxon>Tracheophyta</taxon>
        <taxon>Spermatophyta</taxon>
        <taxon>Magnoliopsida</taxon>
        <taxon>eudicotyledons</taxon>
        <taxon>Gunneridae</taxon>
        <taxon>Pentapetalae</taxon>
        <taxon>asterids</taxon>
        <taxon>lamiids</taxon>
        <taxon>Gentianales</taxon>
        <taxon>Rubiaceae</taxon>
        <taxon>Ixoroideae</taxon>
        <taxon>Gardenieae complex</taxon>
        <taxon>Bertiereae - Coffeeae clade</taxon>
        <taxon>Coffeeae</taxon>
        <taxon>Coffea</taxon>
    </lineage>
</organism>
<keyword evidence="6" id="KW-0804">Transcription</keyword>
<dbReference type="InterPro" id="IPR046830">
    <property type="entry name" value="Calmod_bind_M"/>
</dbReference>
<dbReference type="InterPro" id="IPR012416">
    <property type="entry name" value="CBP60"/>
</dbReference>
<dbReference type="GO" id="GO:0043565">
    <property type="term" value="F:sequence-specific DNA binding"/>
    <property type="evidence" value="ECO:0007669"/>
    <property type="project" value="TreeGrafter"/>
</dbReference>
<dbReference type="GO" id="GO:0005634">
    <property type="term" value="C:nucleus"/>
    <property type="evidence" value="ECO:0007669"/>
    <property type="project" value="UniProtKB-SubCell"/>
</dbReference>
<evidence type="ECO:0000256" key="3">
    <source>
        <dbReference type="ARBA" id="ARBA00023015"/>
    </source>
</evidence>
<dbReference type="AlphaFoldDB" id="A0A6P6X487"/>
<dbReference type="InterPro" id="IPR046829">
    <property type="entry name" value="Calmod_bind_C"/>
</dbReference>
<evidence type="ECO:0000313" key="11">
    <source>
        <dbReference type="Proteomes" id="UP001652660"/>
    </source>
</evidence>
<keyword evidence="7" id="KW-0539">Nucleus</keyword>
<dbReference type="Pfam" id="PF07887">
    <property type="entry name" value="Calmodulin_bind"/>
    <property type="match status" value="1"/>
</dbReference>
<dbReference type="RefSeq" id="XP_027122460.1">
    <property type="nucleotide sequence ID" value="XM_027266659.2"/>
</dbReference>
<dbReference type="Pfam" id="PF20452">
    <property type="entry name" value="Calmod_bind_C"/>
    <property type="match status" value="1"/>
</dbReference>
<reference evidence="11" key="1">
    <citation type="journal article" date="2025" name="Foods">
        <title>Unveiling the Microbial Signatures of Arabica Coffee Cherries: Insights into Ripeness Specific Diversity, Functional Traits, and Implications for Quality and Safety.</title>
        <authorList>
            <consortium name="RefSeq"/>
            <person name="Tenea G.N."/>
            <person name="Cifuentes V."/>
            <person name="Reyes P."/>
            <person name="Cevallos-Vallejos M."/>
        </authorList>
    </citation>
    <scope>NUCLEOTIDE SEQUENCE [LARGE SCALE GENOMIC DNA]</scope>
</reference>
<dbReference type="GeneID" id="113739445"/>
<evidence type="ECO:0000256" key="1">
    <source>
        <dbReference type="ARBA" id="ARBA00004123"/>
    </source>
</evidence>
<feature type="domain" description="Calmodulin binding protein central" evidence="9">
    <location>
        <begin position="259"/>
        <end position="323"/>
    </location>
</feature>
<dbReference type="GO" id="GO:0003700">
    <property type="term" value="F:DNA-binding transcription factor activity"/>
    <property type="evidence" value="ECO:0007669"/>
    <property type="project" value="TreeGrafter"/>
</dbReference>
<evidence type="ECO:0000259" key="9">
    <source>
        <dbReference type="Pfam" id="PF20451"/>
    </source>
</evidence>
<evidence type="ECO:0000256" key="4">
    <source>
        <dbReference type="ARBA" id="ARBA00023125"/>
    </source>
</evidence>
<evidence type="ECO:0000256" key="5">
    <source>
        <dbReference type="ARBA" id="ARBA00023159"/>
    </source>
</evidence>
<feature type="domain" description="Calmodulin binding protein C-terminal" evidence="10">
    <location>
        <begin position="328"/>
        <end position="390"/>
    </location>
</feature>
<reference evidence="12" key="2">
    <citation type="submission" date="2025-08" db="UniProtKB">
        <authorList>
            <consortium name="RefSeq"/>
        </authorList>
    </citation>
    <scope>IDENTIFICATION</scope>
    <source>
        <tissue evidence="12">Leaves</tissue>
    </source>
</reference>
<evidence type="ECO:0000259" key="8">
    <source>
        <dbReference type="Pfam" id="PF07887"/>
    </source>
</evidence>
<dbReference type="GO" id="GO:0080142">
    <property type="term" value="P:regulation of salicylic acid biosynthetic process"/>
    <property type="evidence" value="ECO:0007669"/>
    <property type="project" value="TreeGrafter"/>
</dbReference>
<dbReference type="OrthoDB" id="899842at2759"/>
<comment type="subcellular location">
    <subcellularLocation>
        <location evidence="1">Nucleus</location>
    </subcellularLocation>
</comment>
<dbReference type="PANTHER" id="PTHR31713">
    <property type="entry name" value="OS02G0177800 PROTEIN"/>
    <property type="match status" value="1"/>
</dbReference>
<evidence type="ECO:0000256" key="7">
    <source>
        <dbReference type="ARBA" id="ARBA00023242"/>
    </source>
</evidence>
<evidence type="ECO:0000259" key="10">
    <source>
        <dbReference type="Pfam" id="PF20452"/>
    </source>
</evidence>